<dbReference type="KEGG" id="swp:swp_4690"/>
<evidence type="ECO:0000256" key="1">
    <source>
        <dbReference type="SAM" id="Phobius"/>
    </source>
</evidence>
<dbReference type="AlphaFoldDB" id="B8CTT2"/>
<keyword evidence="1" id="KW-0812">Transmembrane</keyword>
<feature type="transmembrane region" description="Helical" evidence="1">
    <location>
        <begin position="98"/>
        <end position="122"/>
    </location>
</feature>
<dbReference type="RefSeq" id="WP_020914656.1">
    <property type="nucleotide sequence ID" value="NC_011566.1"/>
</dbReference>
<proteinExistence type="predicted"/>
<feature type="transmembrane region" description="Helical" evidence="1">
    <location>
        <begin position="212"/>
        <end position="232"/>
    </location>
</feature>
<name>B8CTT2_SHEPW</name>
<reference evidence="2 3" key="1">
    <citation type="journal article" date="2008" name="PLoS ONE">
        <title>Environmental adaptation: genomic analysis of the piezotolerant and psychrotolerant deep-sea iron reducing bacterium Shewanella piezotolerans WP3.</title>
        <authorList>
            <person name="Wang F."/>
            <person name="Wang J."/>
            <person name="Jian H."/>
            <person name="Zhang B."/>
            <person name="Li S."/>
            <person name="Wang F."/>
            <person name="Zeng X."/>
            <person name="Gao L."/>
            <person name="Bartlett D.H."/>
            <person name="Yu J."/>
            <person name="Hu S."/>
            <person name="Xiao X."/>
        </authorList>
    </citation>
    <scope>NUCLEOTIDE SEQUENCE [LARGE SCALE GENOMIC DNA]</scope>
    <source>
        <strain evidence="3">WP3 / JCM 13877</strain>
    </source>
</reference>
<keyword evidence="1" id="KW-0472">Membrane</keyword>
<feature type="transmembrane region" description="Helical" evidence="1">
    <location>
        <begin position="186"/>
        <end position="206"/>
    </location>
</feature>
<sequence>MRRSVKFRISFLALAIISYVLGFNTLPDTLLTDIDEIKLAAVTGLYFVVLPFFYWLWIIKAGQQKAWKLLLIFSLSGLMARLSFPAEIASYFEFIMWFRYPIIAILLIIELYLMVSIVKGLWQARSLKGDPRVHIVEKYQNEDDKKRSLALVLASEPASWYYAIPWFTRNHVESDHSIALLSGKPWAWLLMLLATVGSATVVYFLLAQWSELVAIIISSIIAYGVIFITANYRVSRHYSVYIQQDKLIINNSMWGFLAIDIDDIAEVEVGEWHKQTQDSELLCIGRGASANLQLKFSQPQTYFGALGQLPEQIEELKLVVSDPQGLAAELGLLRSQDTEPSTIEVAKAG</sequence>
<feature type="transmembrane region" description="Helical" evidence="1">
    <location>
        <begin position="69"/>
        <end position="92"/>
    </location>
</feature>
<gene>
    <name evidence="2" type="ordered locus">swp_4690</name>
</gene>
<feature type="transmembrane region" description="Helical" evidence="1">
    <location>
        <begin position="38"/>
        <end position="57"/>
    </location>
</feature>
<evidence type="ECO:0000313" key="2">
    <source>
        <dbReference type="EMBL" id="ACJ31326.1"/>
    </source>
</evidence>
<dbReference type="eggNOG" id="ENOG5032XHJ">
    <property type="taxonomic scope" value="Bacteria"/>
</dbReference>
<dbReference type="HOGENOM" id="CLU_754188_0_0_6"/>
<evidence type="ECO:0000313" key="3">
    <source>
        <dbReference type="Proteomes" id="UP000000753"/>
    </source>
</evidence>
<protein>
    <submittedName>
        <fullName evidence="2">Uncharacterized protein</fullName>
    </submittedName>
</protein>
<dbReference type="EMBL" id="CP000472">
    <property type="protein sequence ID" value="ACJ31326.1"/>
    <property type="molecule type" value="Genomic_DNA"/>
</dbReference>
<organism evidence="2 3">
    <name type="scientific">Shewanella piezotolerans (strain WP3 / JCM 13877)</name>
    <dbReference type="NCBI Taxonomy" id="225849"/>
    <lineage>
        <taxon>Bacteria</taxon>
        <taxon>Pseudomonadati</taxon>
        <taxon>Pseudomonadota</taxon>
        <taxon>Gammaproteobacteria</taxon>
        <taxon>Alteromonadales</taxon>
        <taxon>Shewanellaceae</taxon>
        <taxon>Shewanella</taxon>
    </lineage>
</organism>
<keyword evidence="3" id="KW-1185">Reference proteome</keyword>
<keyword evidence="1" id="KW-1133">Transmembrane helix</keyword>
<dbReference type="Proteomes" id="UP000000753">
    <property type="component" value="Chromosome"/>
</dbReference>
<accession>B8CTT2</accession>